<reference evidence="2 4" key="1">
    <citation type="submission" date="2018-09" db="EMBL/GenBank/DDBJ databases">
        <title>Genomic investigation of the strawberry pathogen Phytophthora fragariae indicates pathogenicity is determined by transcriptional variation in three key races.</title>
        <authorList>
            <person name="Adams T.M."/>
            <person name="Armitage A.D."/>
            <person name="Sobczyk M.K."/>
            <person name="Bates H.J."/>
            <person name="Dunwell J.M."/>
            <person name="Nellist C.F."/>
            <person name="Harrison R.J."/>
        </authorList>
    </citation>
    <scope>NUCLEOTIDE SEQUENCE [LARGE SCALE GENOMIC DNA]</scope>
    <source>
        <strain evidence="2 4">SCRP249</strain>
        <strain evidence="3 5">SCRP333</strain>
    </source>
</reference>
<feature type="chain" id="PRO_5036165087" description="CBM1 domain-containing protein" evidence="1">
    <location>
        <begin position="22"/>
        <end position="68"/>
    </location>
</feature>
<dbReference type="Proteomes" id="UP000429607">
    <property type="component" value="Unassembled WGS sequence"/>
</dbReference>
<evidence type="ECO:0000256" key="1">
    <source>
        <dbReference type="SAM" id="SignalP"/>
    </source>
</evidence>
<comment type="caution">
    <text evidence="2">The sequence shown here is derived from an EMBL/GenBank/DDBJ whole genome shotgun (WGS) entry which is preliminary data.</text>
</comment>
<accession>A0A6A3M8M2</accession>
<sequence>MSLALVITVISVLIVTPYLQSGPICGKTLHAESWCWHTKIKAKSCASAAESASGDCPPGEFSLSAILK</sequence>
<keyword evidence="5" id="KW-1185">Reference proteome</keyword>
<protein>
    <recommendedName>
        <fullName evidence="6">CBM1 domain-containing protein</fullName>
    </recommendedName>
</protein>
<evidence type="ECO:0000313" key="5">
    <source>
        <dbReference type="Proteomes" id="UP000434957"/>
    </source>
</evidence>
<dbReference type="EMBL" id="QXFV01000770">
    <property type="protein sequence ID" value="KAE9026957.1"/>
    <property type="molecule type" value="Genomic_DNA"/>
</dbReference>
<evidence type="ECO:0000313" key="2">
    <source>
        <dbReference type="EMBL" id="KAE9026957.1"/>
    </source>
</evidence>
<evidence type="ECO:0000313" key="3">
    <source>
        <dbReference type="EMBL" id="KAE9339831.1"/>
    </source>
</evidence>
<gene>
    <name evidence="2" type="ORF">PR001_g12087</name>
    <name evidence="3" type="ORF">PR003_g10815</name>
</gene>
<evidence type="ECO:0008006" key="6">
    <source>
        <dbReference type="Google" id="ProtNLM"/>
    </source>
</evidence>
<proteinExistence type="predicted"/>
<dbReference type="EMBL" id="QXFT01000602">
    <property type="protein sequence ID" value="KAE9339831.1"/>
    <property type="molecule type" value="Genomic_DNA"/>
</dbReference>
<organism evidence="2 4">
    <name type="scientific">Phytophthora rubi</name>
    <dbReference type="NCBI Taxonomy" id="129364"/>
    <lineage>
        <taxon>Eukaryota</taxon>
        <taxon>Sar</taxon>
        <taxon>Stramenopiles</taxon>
        <taxon>Oomycota</taxon>
        <taxon>Peronosporomycetes</taxon>
        <taxon>Peronosporales</taxon>
        <taxon>Peronosporaceae</taxon>
        <taxon>Phytophthora</taxon>
    </lineage>
</organism>
<keyword evidence="1" id="KW-0732">Signal</keyword>
<dbReference type="Proteomes" id="UP000434957">
    <property type="component" value="Unassembled WGS sequence"/>
</dbReference>
<evidence type="ECO:0000313" key="4">
    <source>
        <dbReference type="Proteomes" id="UP000429607"/>
    </source>
</evidence>
<dbReference type="AlphaFoldDB" id="A0A6A3M8M2"/>
<name>A0A6A3M8M2_9STRA</name>
<feature type="signal peptide" evidence="1">
    <location>
        <begin position="1"/>
        <end position="21"/>
    </location>
</feature>